<evidence type="ECO:0000259" key="5">
    <source>
        <dbReference type="Pfam" id="PF03446"/>
    </source>
</evidence>
<dbReference type="SUPFAM" id="SSF48179">
    <property type="entry name" value="6-phosphogluconate dehydrogenase C-terminal domain-like"/>
    <property type="match status" value="1"/>
</dbReference>
<dbReference type="EMBL" id="JACRYT010000001">
    <property type="protein sequence ID" value="MBC6678498.1"/>
    <property type="molecule type" value="Genomic_DNA"/>
</dbReference>
<evidence type="ECO:0000256" key="4">
    <source>
        <dbReference type="PIRSR" id="PIRSR000103-1"/>
    </source>
</evidence>
<dbReference type="InterPro" id="IPR051265">
    <property type="entry name" value="HIBADH-related_NP60_sf"/>
</dbReference>
<proteinExistence type="inferred from homology"/>
<dbReference type="GO" id="GO:0051287">
    <property type="term" value="F:NAD binding"/>
    <property type="evidence" value="ECO:0007669"/>
    <property type="project" value="InterPro"/>
</dbReference>
<evidence type="ECO:0000313" key="8">
    <source>
        <dbReference type="Proteomes" id="UP000602647"/>
    </source>
</evidence>
<dbReference type="GO" id="GO:0016491">
    <property type="term" value="F:oxidoreductase activity"/>
    <property type="evidence" value="ECO:0007669"/>
    <property type="project" value="UniProtKB-KW"/>
</dbReference>
<sequence length="294" mass="30613">MLKVGWIGLGNMGNPMSQNLVKGGYDVVVWNRTKSKADEVIAAGATWADSPKAVAEQADVVFTMVSDGPTLHAVAFGDTGYVAGLSAGKIAVDMSTVSVEESAKVNEAVEAAGCKLLRAPVTGSTVLAQAATLGILASGDKETYEKVLPMFEKLGANQFYLGGADEARVLKLAINTMIATTMQMEAEAVVLCEKAGLDVGQVTEVIAGSAVGSGICKYKAATITEGEYPAAFSVRLMMKDLDLALAVAKQYGVPMLSTSLTRQQLASASATGRGEKDFAVLTQLLEEASGYKRA</sequence>
<name>A0A923NGD5_9FIRM</name>
<accession>A0A923NGD5</accession>
<feature type="domain" description="3-hydroxyisobutyrate dehydrogenase-like NAD-binding" evidence="6">
    <location>
        <begin position="168"/>
        <end position="284"/>
    </location>
</feature>
<dbReference type="InterPro" id="IPR008927">
    <property type="entry name" value="6-PGluconate_DH-like_C_sf"/>
</dbReference>
<protein>
    <submittedName>
        <fullName evidence="7">NAD(P)-dependent oxidoreductase</fullName>
    </submittedName>
</protein>
<organism evidence="7 8">
    <name type="scientific">Zhenpiania hominis</name>
    <dbReference type="NCBI Taxonomy" id="2763644"/>
    <lineage>
        <taxon>Bacteria</taxon>
        <taxon>Bacillati</taxon>
        <taxon>Bacillota</taxon>
        <taxon>Clostridia</taxon>
        <taxon>Peptostreptococcales</taxon>
        <taxon>Anaerovoracaceae</taxon>
        <taxon>Zhenpiania</taxon>
    </lineage>
</organism>
<dbReference type="Proteomes" id="UP000602647">
    <property type="component" value="Unassembled WGS sequence"/>
</dbReference>
<dbReference type="PANTHER" id="PTHR43580:SF2">
    <property type="entry name" value="CYTOKINE-LIKE NUCLEAR FACTOR N-PAC"/>
    <property type="match status" value="1"/>
</dbReference>
<feature type="active site" evidence="4">
    <location>
        <position position="171"/>
    </location>
</feature>
<dbReference type="SUPFAM" id="SSF51735">
    <property type="entry name" value="NAD(P)-binding Rossmann-fold domains"/>
    <property type="match status" value="1"/>
</dbReference>
<dbReference type="Pfam" id="PF14833">
    <property type="entry name" value="NAD_binding_11"/>
    <property type="match status" value="1"/>
</dbReference>
<keyword evidence="2" id="KW-0560">Oxidoreductase</keyword>
<dbReference type="PIRSF" id="PIRSF000103">
    <property type="entry name" value="HIBADH"/>
    <property type="match status" value="1"/>
</dbReference>
<evidence type="ECO:0000259" key="6">
    <source>
        <dbReference type="Pfam" id="PF14833"/>
    </source>
</evidence>
<evidence type="ECO:0000313" key="7">
    <source>
        <dbReference type="EMBL" id="MBC6678498.1"/>
    </source>
</evidence>
<dbReference type="Gene3D" id="3.40.50.720">
    <property type="entry name" value="NAD(P)-binding Rossmann-like Domain"/>
    <property type="match status" value="1"/>
</dbReference>
<reference evidence="7" key="1">
    <citation type="submission" date="2020-08" db="EMBL/GenBank/DDBJ databases">
        <title>Genome public.</title>
        <authorList>
            <person name="Liu C."/>
            <person name="Sun Q."/>
        </authorList>
    </citation>
    <scope>NUCLEOTIDE SEQUENCE</scope>
    <source>
        <strain evidence="7">BX12</strain>
    </source>
</reference>
<comment type="similarity">
    <text evidence="1">Belongs to the HIBADH-related family.</text>
</comment>
<dbReference type="RefSeq" id="WP_187301673.1">
    <property type="nucleotide sequence ID" value="NZ_CBCTON010000022.1"/>
</dbReference>
<dbReference type="AlphaFoldDB" id="A0A923NGD5"/>
<keyword evidence="3" id="KW-0520">NAD</keyword>
<dbReference type="InterPro" id="IPR013328">
    <property type="entry name" value="6PGD_dom2"/>
</dbReference>
<gene>
    <name evidence="7" type="ORF">H9L42_01475</name>
</gene>
<dbReference type="InterPro" id="IPR015815">
    <property type="entry name" value="HIBADH-related"/>
</dbReference>
<dbReference type="PANTHER" id="PTHR43580">
    <property type="entry name" value="OXIDOREDUCTASE GLYR1-RELATED"/>
    <property type="match status" value="1"/>
</dbReference>
<dbReference type="InterPro" id="IPR006115">
    <property type="entry name" value="6PGDH_NADP-bd"/>
</dbReference>
<feature type="domain" description="6-phosphogluconate dehydrogenase NADP-binding" evidence="5">
    <location>
        <begin position="3"/>
        <end position="162"/>
    </location>
</feature>
<comment type="caution">
    <text evidence="7">The sequence shown here is derived from an EMBL/GenBank/DDBJ whole genome shotgun (WGS) entry which is preliminary data.</text>
</comment>
<evidence type="ECO:0000256" key="1">
    <source>
        <dbReference type="ARBA" id="ARBA00009080"/>
    </source>
</evidence>
<evidence type="ECO:0000256" key="3">
    <source>
        <dbReference type="ARBA" id="ARBA00023027"/>
    </source>
</evidence>
<dbReference type="GO" id="GO:0050661">
    <property type="term" value="F:NADP binding"/>
    <property type="evidence" value="ECO:0007669"/>
    <property type="project" value="InterPro"/>
</dbReference>
<evidence type="ECO:0000256" key="2">
    <source>
        <dbReference type="ARBA" id="ARBA00023002"/>
    </source>
</evidence>
<keyword evidence="8" id="KW-1185">Reference proteome</keyword>
<dbReference type="InterPro" id="IPR036291">
    <property type="entry name" value="NAD(P)-bd_dom_sf"/>
</dbReference>
<dbReference type="InterPro" id="IPR029154">
    <property type="entry name" value="HIBADH-like_NADP-bd"/>
</dbReference>
<dbReference type="Gene3D" id="1.10.1040.10">
    <property type="entry name" value="N-(1-d-carboxylethyl)-l-norvaline Dehydrogenase, domain 2"/>
    <property type="match status" value="1"/>
</dbReference>
<dbReference type="Pfam" id="PF03446">
    <property type="entry name" value="NAD_binding_2"/>
    <property type="match status" value="1"/>
</dbReference>